<keyword evidence="2" id="KW-0812">Transmembrane</keyword>
<name>A0ABV1KIY2_9PSEU</name>
<dbReference type="Gene3D" id="3.30.470.20">
    <property type="entry name" value="ATP-grasp fold, B domain"/>
    <property type="match status" value="1"/>
</dbReference>
<feature type="transmembrane region" description="Helical" evidence="2">
    <location>
        <begin position="63"/>
        <end position="86"/>
    </location>
</feature>
<evidence type="ECO:0000256" key="1">
    <source>
        <dbReference type="SAM" id="MobiDB-lite"/>
    </source>
</evidence>
<comment type="caution">
    <text evidence="3">The sequence shown here is derived from an EMBL/GenBank/DDBJ whole genome shotgun (WGS) entry which is preliminary data.</text>
</comment>
<dbReference type="NCBIfam" id="NF005315">
    <property type="entry name" value="PRK06849.1"/>
    <property type="match status" value="1"/>
</dbReference>
<feature type="compositionally biased region" description="Basic and acidic residues" evidence="1">
    <location>
        <begin position="26"/>
        <end position="36"/>
    </location>
</feature>
<accession>A0ABV1KIY2</accession>
<feature type="region of interest" description="Disordered" evidence="1">
    <location>
        <begin position="88"/>
        <end position="111"/>
    </location>
</feature>
<evidence type="ECO:0000313" key="4">
    <source>
        <dbReference type="Proteomes" id="UP001494902"/>
    </source>
</evidence>
<reference evidence="3 4" key="1">
    <citation type="submission" date="2024-03" db="EMBL/GenBank/DDBJ databases">
        <title>Draft genome sequence of Pseudonocardia nematodicida JCM 31783.</title>
        <authorList>
            <person name="Butdee W."/>
            <person name="Duangmal K."/>
        </authorList>
    </citation>
    <scope>NUCLEOTIDE SEQUENCE [LARGE SCALE GENOMIC DNA]</scope>
    <source>
        <strain evidence="3 4">JCM 31783</strain>
    </source>
</reference>
<dbReference type="SUPFAM" id="SSF56059">
    <property type="entry name" value="Glutathione synthetase ATP-binding domain-like"/>
    <property type="match status" value="1"/>
</dbReference>
<evidence type="ECO:0000256" key="2">
    <source>
        <dbReference type="SAM" id="Phobius"/>
    </source>
</evidence>
<feature type="region of interest" description="Disordered" evidence="1">
    <location>
        <begin position="14"/>
        <end position="50"/>
    </location>
</feature>
<gene>
    <name evidence="3" type="ORF">WIS52_28445</name>
</gene>
<keyword evidence="4" id="KW-1185">Reference proteome</keyword>
<sequence>MGVVTVRGTLRRAAAAVAPRGTTPDDGTREVRDRDPAPGLPGRTARGGTRGPVAVRVRTATTLLALTAALPVSAALTGAAALIGAVRRRRSGPSTSDPAGTGAPSPPPDRRTIMISGGKMTKALALARAFHRAGHRVVLVEQHRYRFSGHRFSRAVDAFHVVPAPDAPDYATRLAAVARAEGVDVYVPVCSPLASWYDADAARVLEPFCEVVHPDADVVAMLDDKQRFTATAASMGLSVPAAHRITDPRQVIDFDFPPGRSWIMKSIAYDPVRRMDLTRLPRPTPVETAAFVRDLPISPDNPWILQEFVEGTEYCTHSTVRDGRVRLHCCCPSSSFQLTYTMVDHPVIEDWVRRFCGEHGVTGQLSFDFIEDAAGRVYAIECNPRTHSAITMFYDHPGVAAAYLEGGHGTVLPTPRSRPTYWLHHELGRLLRNPGTLPDVARTVWRGKEALLESSDPLPFLLVPHLQITSLLLGNLRRGRDWVKIDVNIGKLVEPAGD</sequence>
<keyword evidence="2" id="KW-1133">Transmembrane helix</keyword>
<dbReference type="Proteomes" id="UP001494902">
    <property type="component" value="Unassembled WGS sequence"/>
</dbReference>
<dbReference type="RefSeq" id="WP_349301483.1">
    <property type="nucleotide sequence ID" value="NZ_JBEDNQ010000014.1"/>
</dbReference>
<dbReference type="EMBL" id="JBEDNQ010000014">
    <property type="protein sequence ID" value="MEQ3554415.1"/>
    <property type="molecule type" value="Genomic_DNA"/>
</dbReference>
<dbReference type="Gene3D" id="3.40.50.20">
    <property type="match status" value="1"/>
</dbReference>
<keyword evidence="2" id="KW-0472">Membrane</keyword>
<proteinExistence type="predicted"/>
<protein>
    <submittedName>
        <fullName evidence="3">ATP-grasp enzyme</fullName>
    </submittedName>
</protein>
<evidence type="ECO:0000313" key="3">
    <source>
        <dbReference type="EMBL" id="MEQ3554415.1"/>
    </source>
</evidence>
<organism evidence="3 4">
    <name type="scientific">Pseudonocardia nematodicida</name>
    <dbReference type="NCBI Taxonomy" id="1206997"/>
    <lineage>
        <taxon>Bacteria</taxon>
        <taxon>Bacillati</taxon>
        <taxon>Actinomycetota</taxon>
        <taxon>Actinomycetes</taxon>
        <taxon>Pseudonocardiales</taxon>
        <taxon>Pseudonocardiaceae</taxon>
        <taxon>Pseudonocardia</taxon>
    </lineage>
</organism>
<feature type="compositionally biased region" description="Low complexity" evidence="1">
    <location>
        <begin position="40"/>
        <end position="50"/>
    </location>
</feature>